<dbReference type="EMBL" id="CP000961">
    <property type="protein sequence ID" value="ACA88132.1"/>
    <property type="molecule type" value="Genomic_DNA"/>
</dbReference>
<accession>B1KFF7</accession>
<dbReference type="AlphaFoldDB" id="B1KFF7"/>
<dbReference type="HOGENOM" id="CLU_2131838_0_0_6"/>
<dbReference type="Proteomes" id="UP000002168">
    <property type="component" value="Chromosome"/>
</dbReference>
<reference evidence="1 2" key="1">
    <citation type="submission" date="2008-02" db="EMBL/GenBank/DDBJ databases">
        <title>Complete sequence of Shewanella woodyi ATCC 51908.</title>
        <authorList>
            <consortium name="US DOE Joint Genome Institute"/>
            <person name="Copeland A."/>
            <person name="Lucas S."/>
            <person name="Lapidus A."/>
            <person name="Glavina del Rio T."/>
            <person name="Dalin E."/>
            <person name="Tice H."/>
            <person name="Bruce D."/>
            <person name="Goodwin L."/>
            <person name="Pitluck S."/>
            <person name="Sims D."/>
            <person name="Brettin T."/>
            <person name="Detter J.C."/>
            <person name="Han C."/>
            <person name="Kuske C.R."/>
            <person name="Schmutz J."/>
            <person name="Larimer F."/>
            <person name="Land M."/>
            <person name="Hauser L."/>
            <person name="Kyrpides N."/>
            <person name="Lykidis A."/>
            <person name="Zhao J.-S."/>
            <person name="Richardson P."/>
        </authorList>
    </citation>
    <scope>NUCLEOTIDE SEQUENCE [LARGE SCALE GENOMIC DNA]</scope>
    <source>
        <strain evidence="2">ATCC 51908 / MS32</strain>
    </source>
</reference>
<keyword evidence="2" id="KW-1185">Reference proteome</keyword>
<evidence type="ECO:0000313" key="1">
    <source>
        <dbReference type="EMBL" id="ACA88132.1"/>
    </source>
</evidence>
<evidence type="ECO:0000313" key="2">
    <source>
        <dbReference type="Proteomes" id="UP000002168"/>
    </source>
</evidence>
<sequence>MRANMDRVIGGDVINIEAPQDRQYLKFVVRVSSCDFDSINVRFYNSDGSAIKIDFSELRIGLVWNSETDVTTLGELEEVNKFEEGFVILGDFGTVYVYCDQCSPSLKTFITSC</sequence>
<organism evidence="1 2">
    <name type="scientific">Shewanella woodyi (strain ATCC 51908 / MS32)</name>
    <dbReference type="NCBI Taxonomy" id="392500"/>
    <lineage>
        <taxon>Bacteria</taxon>
        <taxon>Pseudomonadati</taxon>
        <taxon>Pseudomonadota</taxon>
        <taxon>Gammaproteobacteria</taxon>
        <taxon>Alteromonadales</taxon>
        <taxon>Shewanellaceae</taxon>
        <taxon>Shewanella</taxon>
    </lineage>
</organism>
<dbReference type="KEGG" id="swd:Swoo_3874"/>
<protein>
    <submittedName>
        <fullName evidence="1">Uncharacterized protein</fullName>
    </submittedName>
</protein>
<gene>
    <name evidence="1" type="ordered locus">Swoo_3874</name>
</gene>
<proteinExistence type="predicted"/>
<name>B1KFF7_SHEWM</name>